<evidence type="ECO:0000313" key="1">
    <source>
        <dbReference type="EMBL" id="KAK6351876.1"/>
    </source>
</evidence>
<accession>A0AAN8P0B8</accession>
<protein>
    <submittedName>
        <fullName evidence="1">Uncharacterized protein</fullName>
    </submittedName>
</protein>
<sequence>MESLGFTNIDYHAIESTLGLPKRCKSDTTALRKPPNDATLDAQIFSSEPPLTTLVLQNPQKLLIRIRTFQVGVKKLCDNVDNFNRNCRTMRVNLKDEVVVLEKLAIWEGLREVGRWIGKVGERVEERERERVRMVEGFEEFVRVGRERIEDIMRRGRGEDWWLERPWYETGEVYHSTVFYENEYGQRGGVN</sequence>
<dbReference type="AlphaFoldDB" id="A0AAN8P0B8"/>
<comment type="caution">
    <text evidence="1">The sequence shown here is derived from an EMBL/GenBank/DDBJ whole genome shotgun (WGS) entry which is preliminary data.</text>
</comment>
<reference evidence="1 2" key="1">
    <citation type="submission" date="2019-10" db="EMBL/GenBank/DDBJ databases">
        <authorList>
            <person name="Palmer J.M."/>
        </authorList>
    </citation>
    <scope>NUCLEOTIDE SEQUENCE [LARGE SCALE GENOMIC DNA]</scope>
    <source>
        <strain evidence="1 2">TWF718</strain>
    </source>
</reference>
<evidence type="ECO:0000313" key="2">
    <source>
        <dbReference type="Proteomes" id="UP001313282"/>
    </source>
</evidence>
<gene>
    <name evidence="1" type="ORF">TWF718_005021</name>
</gene>
<name>A0AAN8P0B8_9PEZI</name>
<dbReference type="EMBL" id="JAVHNR010000002">
    <property type="protein sequence ID" value="KAK6351876.1"/>
    <property type="molecule type" value="Genomic_DNA"/>
</dbReference>
<keyword evidence="2" id="KW-1185">Reference proteome</keyword>
<organism evidence="1 2">
    <name type="scientific">Orbilia javanica</name>
    <dbReference type="NCBI Taxonomy" id="47235"/>
    <lineage>
        <taxon>Eukaryota</taxon>
        <taxon>Fungi</taxon>
        <taxon>Dikarya</taxon>
        <taxon>Ascomycota</taxon>
        <taxon>Pezizomycotina</taxon>
        <taxon>Orbiliomycetes</taxon>
        <taxon>Orbiliales</taxon>
        <taxon>Orbiliaceae</taxon>
        <taxon>Orbilia</taxon>
    </lineage>
</organism>
<dbReference type="Proteomes" id="UP001313282">
    <property type="component" value="Unassembled WGS sequence"/>
</dbReference>
<proteinExistence type="predicted"/>